<evidence type="ECO:0000259" key="2">
    <source>
        <dbReference type="Pfam" id="PF13614"/>
    </source>
</evidence>
<dbReference type="InterPro" id="IPR027417">
    <property type="entry name" value="P-loop_NTPase"/>
</dbReference>
<evidence type="ECO:0000256" key="1">
    <source>
        <dbReference type="SAM" id="MobiDB-lite"/>
    </source>
</evidence>
<reference evidence="3" key="1">
    <citation type="journal article" date="2014" name="Front. Microbiol.">
        <title>High frequency of phylogenetically diverse reductive dehalogenase-homologous genes in deep subseafloor sedimentary metagenomes.</title>
        <authorList>
            <person name="Kawai M."/>
            <person name="Futagami T."/>
            <person name="Toyoda A."/>
            <person name="Takaki Y."/>
            <person name="Nishi S."/>
            <person name="Hori S."/>
            <person name="Arai W."/>
            <person name="Tsubouchi T."/>
            <person name="Morono Y."/>
            <person name="Uchiyama I."/>
            <person name="Ito T."/>
            <person name="Fujiyama A."/>
            <person name="Inagaki F."/>
            <person name="Takami H."/>
        </authorList>
    </citation>
    <scope>NUCLEOTIDE SEQUENCE</scope>
    <source>
        <strain evidence="3">Expedition CK06-06</strain>
    </source>
</reference>
<dbReference type="Pfam" id="PF13614">
    <property type="entry name" value="AAA_31"/>
    <property type="match status" value="1"/>
</dbReference>
<name>X1PDQ8_9ZZZZ</name>
<evidence type="ECO:0000313" key="3">
    <source>
        <dbReference type="EMBL" id="GAI40611.1"/>
    </source>
</evidence>
<dbReference type="EMBL" id="BARV01023775">
    <property type="protein sequence ID" value="GAI40611.1"/>
    <property type="molecule type" value="Genomic_DNA"/>
</dbReference>
<feature type="region of interest" description="Disordered" evidence="1">
    <location>
        <begin position="192"/>
        <end position="267"/>
    </location>
</feature>
<feature type="domain" description="AAA" evidence="2">
    <location>
        <begin position="2"/>
        <end position="104"/>
    </location>
</feature>
<comment type="caution">
    <text evidence="3">The sequence shown here is derived from an EMBL/GenBank/DDBJ whole genome shotgun (WGS) entry which is preliminary data.</text>
</comment>
<dbReference type="AlphaFoldDB" id="X1PDQ8"/>
<protein>
    <recommendedName>
        <fullName evidence="2">AAA domain-containing protein</fullName>
    </recommendedName>
</protein>
<sequence>QISISRVIIGTNIGGLDLAPSNILLSGAELELAKVPGKELVLSEQLRIVEDEYDICVIDCPPSVGLLTLNALVAGTGIIVPVQVNYYAMEGLKQLFETADIIRVHFHPCRVRILGLLLTFVENRTIFSRQIQQQMREFFGDLVFDTVIHRAVRLAEAPSSGQSVLTYAPKSRGAAEYIALAEEIINGKASALEISDDRPSSEEISSDDTSAEEMSDDNASAVEISSDDASALEISDDRPSSEEMGDDNASAVEISSDDTSAEEMSDD</sequence>
<proteinExistence type="predicted"/>
<dbReference type="InterPro" id="IPR025669">
    <property type="entry name" value="AAA_dom"/>
</dbReference>
<organism evidence="3">
    <name type="scientific">marine sediment metagenome</name>
    <dbReference type="NCBI Taxonomy" id="412755"/>
    <lineage>
        <taxon>unclassified sequences</taxon>
        <taxon>metagenomes</taxon>
        <taxon>ecological metagenomes</taxon>
    </lineage>
</organism>
<dbReference type="PANTHER" id="PTHR13696:SF52">
    <property type="entry name" value="PARA FAMILY PROTEIN CT_582"/>
    <property type="match status" value="1"/>
</dbReference>
<dbReference type="Gene3D" id="3.40.50.300">
    <property type="entry name" value="P-loop containing nucleotide triphosphate hydrolases"/>
    <property type="match status" value="1"/>
</dbReference>
<dbReference type="CDD" id="cd02042">
    <property type="entry name" value="ParAB_family"/>
    <property type="match status" value="1"/>
</dbReference>
<accession>X1PDQ8</accession>
<feature type="non-terminal residue" evidence="3">
    <location>
        <position position="1"/>
    </location>
</feature>
<dbReference type="PANTHER" id="PTHR13696">
    <property type="entry name" value="P-LOOP CONTAINING NUCLEOSIDE TRIPHOSPHATE HYDROLASE"/>
    <property type="match status" value="1"/>
</dbReference>
<feature type="non-terminal residue" evidence="3">
    <location>
        <position position="267"/>
    </location>
</feature>
<feature type="compositionally biased region" description="Acidic residues" evidence="1">
    <location>
        <begin position="255"/>
        <end position="267"/>
    </location>
</feature>
<dbReference type="SUPFAM" id="SSF52540">
    <property type="entry name" value="P-loop containing nucleoside triphosphate hydrolases"/>
    <property type="match status" value="1"/>
</dbReference>
<dbReference type="InterPro" id="IPR050678">
    <property type="entry name" value="DNA_Partitioning_ATPase"/>
</dbReference>
<feature type="compositionally biased region" description="Acidic residues" evidence="1">
    <location>
        <begin position="204"/>
        <end position="216"/>
    </location>
</feature>
<gene>
    <name evidence="3" type="ORF">S06H3_38935</name>
</gene>